<feature type="compositionally biased region" description="Polar residues" evidence="4">
    <location>
        <begin position="119"/>
        <end position="130"/>
    </location>
</feature>
<feature type="compositionally biased region" description="Polar residues" evidence="4">
    <location>
        <begin position="139"/>
        <end position="150"/>
    </location>
</feature>
<dbReference type="EMBL" id="JBJVNI010000003">
    <property type="protein sequence ID" value="MFM9608259.1"/>
    <property type="molecule type" value="Genomic_DNA"/>
</dbReference>
<reference evidence="6 7" key="1">
    <citation type="submission" date="2024-12" db="EMBL/GenBank/DDBJ databases">
        <title>Forecasting of Potato common scab and diversities of Pathogenic streptomyces spp. in china.</title>
        <authorList>
            <person name="Handique U."/>
            <person name="Wu J."/>
        </authorList>
    </citation>
    <scope>NUCLEOTIDE SEQUENCE [LARGE SCALE GENOMIC DNA]</scope>
    <source>
        <strain evidence="6 7">ZRIMU1530</strain>
    </source>
</reference>
<keyword evidence="7" id="KW-1185">Reference proteome</keyword>
<gene>
    <name evidence="6" type="ORF">ACKI18_05980</name>
</gene>
<proteinExistence type="predicted"/>
<evidence type="ECO:0000256" key="3">
    <source>
        <dbReference type="ARBA" id="ARBA00023163"/>
    </source>
</evidence>
<dbReference type="InterPro" id="IPR009057">
    <property type="entry name" value="Homeodomain-like_sf"/>
</dbReference>
<dbReference type="SUPFAM" id="SSF46689">
    <property type="entry name" value="Homeodomain-like"/>
    <property type="match status" value="1"/>
</dbReference>
<evidence type="ECO:0000256" key="4">
    <source>
        <dbReference type="SAM" id="MobiDB-lite"/>
    </source>
</evidence>
<evidence type="ECO:0000313" key="6">
    <source>
        <dbReference type="EMBL" id="MFM9608259.1"/>
    </source>
</evidence>
<dbReference type="Pfam" id="PF12833">
    <property type="entry name" value="HTH_18"/>
    <property type="match status" value="1"/>
</dbReference>
<dbReference type="InterPro" id="IPR018060">
    <property type="entry name" value="HTH_AraC"/>
</dbReference>
<protein>
    <submittedName>
        <fullName evidence="6">Helix-turn-helix domain-containing protein</fullName>
    </submittedName>
</protein>
<keyword evidence="3" id="KW-0804">Transcription</keyword>
<keyword evidence="1" id="KW-0805">Transcription regulation</keyword>
<dbReference type="PROSITE" id="PS01124">
    <property type="entry name" value="HTH_ARAC_FAMILY_2"/>
    <property type="match status" value="1"/>
</dbReference>
<dbReference type="Gene3D" id="1.10.10.60">
    <property type="entry name" value="Homeodomain-like"/>
    <property type="match status" value="1"/>
</dbReference>
<comment type="caution">
    <text evidence="6">The sequence shown here is derived from an EMBL/GenBank/DDBJ whole genome shotgun (WGS) entry which is preliminary data.</text>
</comment>
<dbReference type="Proteomes" id="UP001631957">
    <property type="component" value="Unassembled WGS sequence"/>
</dbReference>
<dbReference type="RefSeq" id="WP_409120639.1">
    <property type="nucleotide sequence ID" value="NZ_JBJVNI010000003.1"/>
</dbReference>
<evidence type="ECO:0000259" key="5">
    <source>
        <dbReference type="PROSITE" id="PS01124"/>
    </source>
</evidence>
<name>A0ABW9HJM5_9ACTN</name>
<organism evidence="6 7">
    <name type="scientific">Streptomyces niveiscabiei</name>
    <dbReference type="NCBI Taxonomy" id="164115"/>
    <lineage>
        <taxon>Bacteria</taxon>
        <taxon>Bacillati</taxon>
        <taxon>Actinomycetota</taxon>
        <taxon>Actinomycetes</taxon>
        <taxon>Kitasatosporales</taxon>
        <taxon>Streptomycetaceae</taxon>
        <taxon>Streptomyces</taxon>
    </lineage>
</organism>
<feature type="region of interest" description="Disordered" evidence="4">
    <location>
        <begin position="111"/>
        <end position="150"/>
    </location>
</feature>
<evidence type="ECO:0000256" key="2">
    <source>
        <dbReference type="ARBA" id="ARBA00023125"/>
    </source>
</evidence>
<dbReference type="PANTHER" id="PTHR43280">
    <property type="entry name" value="ARAC-FAMILY TRANSCRIPTIONAL REGULATOR"/>
    <property type="match status" value="1"/>
</dbReference>
<evidence type="ECO:0000256" key="1">
    <source>
        <dbReference type="ARBA" id="ARBA00023015"/>
    </source>
</evidence>
<feature type="domain" description="HTH araC/xylS-type" evidence="5">
    <location>
        <begin position="14"/>
        <end position="112"/>
    </location>
</feature>
<accession>A0ABW9HJM5</accession>
<keyword evidence="2" id="KW-0238">DNA-binding</keyword>
<evidence type="ECO:0000313" key="7">
    <source>
        <dbReference type="Proteomes" id="UP001631957"/>
    </source>
</evidence>
<dbReference type="PANTHER" id="PTHR43280:SF32">
    <property type="entry name" value="TRANSCRIPTIONAL REGULATORY PROTEIN"/>
    <property type="match status" value="1"/>
</dbReference>
<sequence length="150" mass="16550">MASRWTSAPSILHRRFLDALELRFRELHHVDDCARLLGCSVRTLTRAAQDAGHVGARQVIDERRVLEARRLLGPATWTAGAVTAHLGFPDPADFGRFFRHHTGLTPAAWATRAEHRHPNSGQSLGNTAPTTPEAARGSPCNSRCGTTRRR</sequence>
<dbReference type="SMART" id="SM00342">
    <property type="entry name" value="HTH_ARAC"/>
    <property type="match status" value="1"/>
</dbReference>